<organism evidence="1 2">
    <name type="scientific">Saccharopolyspora elongata</name>
    <dbReference type="NCBI Taxonomy" id="2530387"/>
    <lineage>
        <taxon>Bacteria</taxon>
        <taxon>Bacillati</taxon>
        <taxon>Actinomycetota</taxon>
        <taxon>Actinomycetes</taxon>
        <taxon>Pseudonocardiales</taxon>
        <taxon>Pseudonocardiaceae</taxon>
        <taxon>Saccharopolyspora</taxon>
    </lineage>
</organism>
<keyword evidence="2" id="KW-1185">Reference proteome</keyword>
<evidence type="ECO:0000313" key="1">
    <source>
        <dbReference type="EMBL" id="TDD44270.1"/>
    </source>
</evidence>
<accession>A0A4R4YIY6</accession>
<sequence length="106" mass="11035">MPKYLVQGSYTAGGTKGVLAEGGTGRREAVERVVGSCGGTLESFYFAFGADDVFVVVDMPDDVSMAAMAMAIRAAGAVTTRAVPLLRPEDVDEAARKTVDYRAPGA</sequence>
<reference evidence="1 2" key="1">
    <citation type="submission" date="2019-03" db="EMBL/GenBank/DDBJ databases">
        <title>Draft genome sequences of novel Actinobacteria.</title>
        <authorList>
            <person name="Sahin N."/>
            <person name="Ay H."/>
            <person name="Saygin H."/>
        </authorList>
    </citation>
    <scope>NUCLEOTIDE SEQUENCE [LARGE SCALE GENOMIC DNA]</scope>
    <source>
        <strain evidence="1 2">7K502</strain>
    </source>
</reference>
<dbReference type="OrthoDB" id="9796147at2"/>
<proteinExistence type="predicted"/>
<evidence type="ECO:0000313" key="2">
    <source>
        <dbReference type="Proteomes" id="UP000294947"/>
    </source>
</evidence>
<dbReference type="Pfam" id="PF08734">
    <property type="entry name" value="GYD"/>
    <property type="match status" value="1"/>
</dbReference>
<comment type="caution">
    <text evidence="1">The sequence shown here is derived from an EMBL/GenBank/DDBJ whole genome shotgun (WGS) entry which is preliminary data.</text>
</comment>
<gene>
    <name evidence="1" type="ORF">E1288_24415</name>
</gene>
<dbReference type="Proteomes" id="UP000294947">
    <property type="component" value="Unassembled WGS sequence"/>
</dbReference>
<name>A0A4R4YIY6_9PSEU</name>
<dbReference type="InterPro" id="IPR014845">
    <property type="entry name" value="GYD/TTHA1554"/>
</dbReference>
<dbReference type="RefSeq" id="WP_132488850.1">
    <property type="nucleotide sequence ID" value="NZ_SMKW01000034.1"/>
</dbReference>
<dbReference type="AlphaFoldDB" id="A0A4R4YIY6"/>
<dbReference type="EMBL" id="SMKW01000034">
    <property type="protein sequence ID" value="TDD44270.1"/>
    <property type="molecule type" value="Genomic_DNA"/>
</dbReference>
<protein>
    <submittedName>
        <fullName evidence="1">GYD domain-containing protein</fullName>
    </submittedName>
</protein>